<proteinExistence type="predicted"/>
<sequence length="523" mass="59969">MFPGQYCHFGIEYGIRQFLSKSKNTVSSLIQIQIGIDGVPISRSNSNQLWPILGRIMPHEKVFLIGCYFGKSKPANANNFLEQFVKDINNLNNNGVTYNQTTVSVLIHSIICDAPAKSFITLTKGHTGYFSCSKCTIEGDFIANRICFLEFNCPKRTDESFRNLIQEEYHVGRSILLNIQNFDIVSQIPLDYMHLICIGVVKKLISLWITGPLKIRCLSSSKIKNVSKSLLNMRHFIPKEFARRPREIQDFSQWKATELRQFLLYTGPVILKKELNSNILSNFLTLHVAVRILCQKSTVEYIEYADKLLKHFVECFIKIYGPEFASHNIHGLLHISDCVKQFGPLDTFSAFPFENFMKELKSNLRKSEKPLEQISNRYAEKGFCEINSDNVNVSRINVKTRHQKGPLVSGCFNPQFSKIEFHHFIISVTSSDNCCFIEKDIVCIENIATSNEGNYVVIGRKFKTVEELYNYPCSSVDLGIFKVSQLCDLQVWPLHKIKYKFVKLPYINEGYFAVIPLINTVHS</sequence>
<dbReference type="AlphaFoldDB" id="A0A151IPS2"/>
<dbReference type="STRING" id="456900.A0A151IPS2"/>
<evidence type="ECO:0000313" key="2">
    <source>
        <dbReference type="Proteomes" id="UP000078542"/>
    </source>
</evidence>
<name>A0A151IPS2_9HYME</name>
<dbReference type="PANTHER" id="PTHR33053:SF24">
    <property type="entry name" value="TRANSPOSASE DOMAIN-CONTAINING PROTEIN"/>
    <property type="match status" value="1"/>
</dbReference>
<dbReference type="EMBL" id="KQ976827">
    <property type="protein sequence ID" value="KYN07999.1"/>
    <property type="molecule type" value="Genomic_DNA"/>
</dbReference>
<keyword evidence="2" id="KW-1185">Reference proteome</keyword>
<dbReference type="Proteomes" id="UP000078542">
    <property type="component" value="Unassembled WGS sequence"/>
</dbReference>
<gene>
    <name evidence="1" type="ORF">ALC62_01018</name>
</gene>
<protein>
    <recommendedName>
        <fullName evidence="3">DUF4218 domain-containing protein</fullName>
    </recommendedName>
</protein>
<dbReference type="PANTHER" id="PTHR33053">
    <property type="entry name" value="PROTEIN, PUTATIVE-RELATED"/>
    <property type="match status" value="1"/>
</dbReference>
<evidence type="ECO:0008006" key="3">
    <source>
        <dbReference type="Google" id="ProtNLM"/>
    </source>
</evidence>
<reference evidence="1 2" key="1">
    <citation type="submission" date="2016-03" db="EMBL/GenBank/DDBJ databases">
        <title>Cyphomyrmex costatus WGS genome.</title>
        <authorList>
            <person name="Nygaard S."/>
            <person name="Hu H."/>
            <person name="Boomsma J."/>
            <person name="Zhang G."/>
        </authorList>
    </citation>
    <scope>NUCLEOTIDE SEQUENCE [LARGE SCALE GENOMIC DNA]</scope>
    <source>
        <strain evidence="1">MS0001</strain>
        <tissue evidence="1">Whole body</tissue>
    </source>
</reference>
<evidence type="ECO:0000313" key="1">
    <source>
        <dbReference type="EMBL" id="KYN07999.1"/>
    </source>
</evidence>
<organism evidence="1 2">
    <name type="scientific">Cyphomyrmex costatus</name>
    <dbReference type="NCBI Taxonomy" id="456900"/>
    <lineage>
        <taxon>Eukaryota</taxon>
        <taxon>Metazoa</taxon>
        <taxon>Ecdysozoa</taxon>
        <taxon>Arthropoda</taxon>
        <taxon>Hexapoda</taxon>
        <taxon>Insecta</taxon>
        <taxon>Pterygota</taxon>
        <taxon>Neoptera</taxon>
        <taxon>Endopterygota</taxon>
        <taxon>Hymenoptera</taxon>
        <taxon>Apocrita</taxon>
        <taxon>Aculeata</taxon>
        <taxon>Formicoidea</taxon>
        <taxon>Formicidae</taxon>
        <taxon>Myrmicinae</taxon>
        <taxon>Cyphomyrmex</taxon>
    </lineage>
</organism>
<accession>A0A151IPS2</accession>